<protein>
    <submittedName>
        <fullName evidence="1">Uncharacterized protein</fullName>
    </submittedName>
</protein>
<keyword evidence="2" id="KW-1185">Reference proteome</keyword>
<gene>
    <name evidence="1" type="ORF">NG895_05340</name>
</gene>
<evidence type="ECO:0000313" key="2">
    <source>
        <dbReference type="Proteomes" id="UP001155241"/>
    </source>
</evidence>
<dbReference type="RefSeq" id="WP_252851430.1">
    <property type="nucleotide sequence ID" value="NZ_JAMXLR010000023.1"/>
</dbReference>
<reference evidence="1" key="1">
    <citation type="submission" date="2022-06" db="EMBL/GenBank/DDBJ databases">
        <title>Aeoliella straminimaris, a novel planctomycete from sediments.</title>
        <authorList>
            <person name="Vitorino I.R."/>
            <person name="Lage O.M."/>
        </authorList>
    </citation>
    <scope>NUCLEOTIDE SEQUENCE</scope>
    <source>
        <strain evidence="1">ICT_H6.2</strain>
    </source>
</reference>
<organism evidence="1 2">
    <name type="scientific">Aeoliella straminimaris</name>
    <dbReference type="NCBI Taxonomy" id="2954799"/>
    <lineage>
        <taxon>Bacteria</taxon>
        <taxon>Pseudomonadati</taxon>
        <taxon>Planctomycetota</taxon>
        <taxon>Planctomycetia</taxon>
        <taxon>Pirellulales</taxon>
        <taxon>Lacipirellulaceae</taxon>
        <taxon>Aeoliella</taxon>
    </lineage>
</organism>
<comment type="caution">
    <text evidence="1">The sequence shown here is derived from an EMBL/GenBank/DDBJ whole genome shotgun (WGS) entry which is preliminary data.</text>
</comment>
<dbReference type="Proteomes" id="UP001155241">
    <property type="component" value="Unassembled WGS sequence"/>
</dbReference>
<proteinExistence type="predicted"/>
<name>A0A9X2FBK2_9BACT</name>
<dbReference type="EMBL" id="JAMXLR010000023">
    <property type="protein sequence ID" value="MCO6043324.1"/>
    <property type="molecule type" value="Genomic_DNA"/>
</dbReference>
<sequence>MDGIAMDYPLKPSGHRRHELTRLSGLSLEEQLQKVGKAAKAVIAHYGEDVHPSKSQAILIEKAANELLQYLESNPDPEVSRAIKNALALGGSFERLCDTASGAFDAWLRDSREASKSRDRTKKFSNGGQHHRFDPPKCRKWFDDAVRLYGTKNVSELVRRINDMKDKSTRRFGRTAVENELARRGLLDSK</sequence>
<evidence type="ECO:0000313" key="1">
    <source>
        <dbReference type="EMBL" id="MCO6043324.1"/>
    </source>
</evidence>
<dbReference type="AlphaFoldDB" id="A0A9X2FBK2"/>
<accession>A0A9X2FBK2</accession>